<sequence>VQFYFMSENMKKDSPFISRHIRKRLKEMEITKLTEIQQKAIPYAMEGRDLLGIANTGSGKTLSFLIPAAEKLILEKEVKTPKVLVISPTRELAMQTSRVAQRLFADHPDIRTVLFVGGTKKADENEQLKKGCAILVCTPGRLLDHLKSGLSLKKIEIAVLDESDRILDIGFEKDMCEILTYLPKKRQTLMFSATNTDNVLCRSWLSKRYKKVQVKIDDKITAAGLKQSFVVCPEDKRFSLLFSFLKRTDEKVIVFFSTCSSVMFHGELFSLLGFSAGVLHSGVKQDRRARVFDEFCEGKIKVLFSTDVAARGLDIPNVRWIVQYDPPTDPKEYIHRVGRTARAGAFGEALMFLLPHEKIFIKYLKHLGVEVDELTFKEPQDITDYYIKTISANYYLEKGAKEALRGYLQAYAGHKLKKVFDASKIELNKISKSFGLASMPKIDLTICAGK</sequence>
<keyword evidence="7 9" id="KW-0067">ATP-binding</keyword>
<keyword evidence="2" id="KW-0690">Ribosome biogenesis</keyword>
<dbReference type="EMBL" id="AKIJ01000005">
    <property type="protein sequence ID" value="KFG25549.1"/>
    <property type="molecule type" value="Genomic_DNA"/>
</dbReference>
<dbReference type="InterPro" id="IPR027417">
    <property type="entry name" value="P-loop_NTPase"/>
</dbReference>
<dbReference type="GO" id="GO:0005524">
    <property type="term" value="F:ATP binding"/>
    <property type="evidence" value="ECO:0007669"/>
    <property type="project" value="UniProtKB-UniRule"/>
</dbReference>
<evidence type="ECO:0000256" key="1">
    <source>
        <dbReference type="ARBA" id="ARBA00004604"/>
    </source>
</evidence>
<comment type="subcellular location">
    <subcellularLocation>
        <location evidence="1">Nucleus</location>
        <location evidence="1">Nucleolus</location>
    </subcellularLocation>
</comment>
<evidence type="ECO:0000313" key="13">
    <source>
        <dbReference type="Proteomes" id="UP000054524"/>
    </source>
</evidence>
<dbReference type="GO" id="GO:0005730">
    <property type="term" value="C:nucleolus"/>
    <property type="evidence" value="ECO:0007669"/>
    <property type="project" value="UniProtKB-SubCell"/>
</dbReference>
<dbReference type="InterPro" id="IPR011545">
    <property type="entry name" value="DEAD/DEAH_box_helicase_dom"/>
</dbReference>
<dbReference type="GO" id="GO:0003723">
    <property type="term" value="F:RNA binding"/>
    <property type="evidence" value="ECO:0007669"/>
    <property type="project" value="UniProtKB-UniRule"/>
</dbReference>
<proteinExistence type="inferred from homology"/>
<keyword evidence="5 9" id="KW-0378">Hydrolase</keyword>
<feature type="domain" description="Helicase ATP-binding" evidence="10">
    <location>
        <begin position="41"/>
        <end position="213"/>
    </location>
</feature>
<evidence type="ECO:0000256" key="3">
    <source>
        <dbReference type="ARBA" id="ARBA00022552"/>
    </source>
</evidence>
<dbReference type="PROSITE" id="PS51194">
    <property type="entry name" value="HELICASE_CTER"/>
    <property type="match status" value="1"/>
</dbReference>
<keyword evidence="6 9" id="KW-0347">Helicase</keyword>
<reference evidence="12 13" key="1">
    <citation type="journal article" date="2014" name="Genome Announc.">
        <title>Genome Sequence of the Microsporidian Species Nematocida sp1 Strain ERTm6 (ATCC PRA-372).</title>
        <authorList>
            <person name="Bakowski M.A."/>
            <person name="Priest M."/>
            <person name="Young S."/>
            <person name="Cuomo C.A."/>
            <person name="Troemel E.R."/>
        </authorList>
    </citation>
    <scope>NUCLEOTIDE SEQUENCE [LARGE SCALE GENOMIC DNA]</scope>
    <source>
        <strain evidence="12 13">ERTm6</strain>
    </source>
</reference>
<keyword evidence="3" id="KW-0698">rRNA processing</keyword>
<comment type="caution">
    <text evidence="12">The sequence shown here is derived from an EMBL/GenBank/DDBJ whole genome shotgun (WGS) entry which is preliminary data.</text>
</comment>
<comment type="catalytic activity">
    <reaction evidence="9">
        <text>ATP + H2O = ADP + phosphate + H(+)</text>
        <dbReference type="Rhea" id="RHEA:13065"/>
        <dbReference type="ChEBI" id="CHEBI:15377"/>
        <dbReference type="ChEBI" id="CHEBI:15378"/>
        <dbReference type="ChEBI" id="CHEBI:30616"/>
        <dbReference type="ChEBI" id="CHEBI:43474"/>
        <dbReference type="ChEBI" id="CHEBI:456216"/>
        <dbReference type="EC" id="3.6.4.13"/>
    </reaction>
</comment>
<keyword evidence="13" id="KW-1185">Reference proteome</keyword>
<evidence type="ECO:0000256" key="5">
    <source>
        <dbReference type="ARBA" id="ARBA00022801"/>
    </source>
</evidence>
<dbReference type="CDD" id="cd18787">
    <property type="entry name" value="SF2_C_DEAD"/>
    <property type="match status" value="1"/>
</dbReference>
<evidence type="ECO:0000259" key="11">
    <source>
        <dbReference type="PROSITE" id="PS51194"/>
    </source>
</evidence>
<gene>
    <name evidence="12" type="ORF">NESG_02328</name>
</gene>
<accession>A0A086J081</accession>
<dbReference type="CDD" id="cd00268">
    <property type="entry name" value="DEADc"/>
    <property type="match status" value="1"/>
</dbReference>
<dbReference type="SUPFAM" id="SSF52540">
    <property type="entry name" value="P-loop containing nucleoside triphosphate hydrolases"/>
    <property type="match status" value="1"/>
</dbReference>
<dbReference type="RefSeq" id="XP_052904104.1">
    <property type="nucleotide sequence ID" value="XM_053049933.1"/>
</dbReference>
<dbReference type="Pfam" id="PF00270">
    <property type="entry name" value="DEAD"/>
    <property type="match status" value="1"/>
</dbReference>
<dbReference type="Proteomes" id="UP000054524">
    <property type="component" value="Unassembled WGS sequence"/>
</dbReference>
<dbReference type="PANTHER" id="PTHR24031">
    <property type="entry name" value="RNA HELICASE"/>
    <property type="match status" value="1"/>
</dbReference>
<dbReference type="Pfam" id="PF13959">
    <property type="entry name" value="CTE_SPB4"/>
    <property type="match status" value="1"/>
</dbReference>
<dbReference type="InterPro" id="IPR001650">
    <property type="entry name" value="Helicase_C-like"/>
</dbReference>
<dbReference type="SMART" id="SM01178">
    <property type="entry name" value="DUF4217"/>
    <property type="match status" value="1"/>
</dbReference>
<dbReference type="AlphaFoldDB" id="A0A086J081"/>
<dbReference type="PROSITE" id="PS51192">
    <property type="entry name" value="HELICASE_ATP_BIND_1"/>
    <property type="match status" value="1"/>
</dbReference>
<feature type="non-terminal residue" evidence="12">
    <location>
        <position position="1"/>
    </location>
</feature>
<name>A0A086J081_NEMA1</name>
<comment type="domain">
    <text evidence="9">The Q motif is unique to and characteristic of the DEAD box family of RNA helicases and controls ATP binding and hydrolysis.</text>
</comment>
<comment type="function">
    <text evidence="9">RNA helicase.</text>
</comment>
<evidence type="ECO:0000256" key="9">
    <source>
        <dbReference type="RuleBase" id="RU365068"/>
    </source>
</evidence>
<protein>
    <recommendedName>
        <fullName evidence="9">ATP-dependent RNA helicase</fullName>
        <ecNumber evidence="9">3.6.4.13</ecNumber>
    </recommendedName>
</protein>
<feature type="domain" description="Helicase C-terminal" evidence="11">
    <location>
        <begin position="224"/>
        <end position="383"/>
    </location>
</feature>
<evidence type="ECO:0000256" key="8">
    <source>
        <dbReference type="ARBA" id="ARBA00022884"/>
    </source>
</evidence>
<organism evidence="12 13">
    <name type="scientific">Nematocida ausubeli (strain ATCC PRA-371 / ERTm2)</name>
    <name type="common">Nematode killer fungus</name>
    <dbReference type="NCBI Taxonomy" id="1913371"/>
    <lineage>
        <taxon>Eukaryota</taxon>
        <taxon>Fungi</taxon>
        <taxon>Fungi incertae sedis</taxon>
        <taxon>Microsporidia</taxon>
        <taxon>Nematocida</taxon>
    </lineage>
</organism>
<dbReference type="HOGENOM" id="CLU_003041_26_5_1"/>
<dbReference type="Gene3D" id="3.40.50.300">
    <property type="entry name" value="P-loop containing nucleotide triphosphate hydrolases"/>
    <property type="match status" value="2"/>
</dbReference>
<dbReference type="Pfam" id="PF00271">
    <property type="entry name" value="Helicase_C"/>
    <property type="match status" value="1"/>
</dbReference>
<evidence type="ECO:0000256" key="2">
    <source>
        <dbReference type="ARBA" id="ARBA00022517"/>
    </source>
</evidence>
<keyword evidence="8 9" id="KW-0694">RNA-binding</keyword>
<dbReference type="GO" id="GO:0016787">
    <property type="term" value="F:hydrolase activity"/>
    <property type="evidence" value="ECO:0007669"/>
    <property type="project" value="UniProtKB-KW"/>
</dbReference>
<dbReference type="InterPro" id="IPR014001">
    <property type="entry name" value="Helicase_ATP-bd"/>
</dbReference>
<evidence type="ECO:0000256" key="4">
    <source>
        <dbReference type="ARBA" id="ARBA00022741"/>
    </source>
</evidence>
<dbReference type="SMART" id="SM00490">
    <property type="entry name" value="HELICc"/>
    <property type="match status" value="1"/>
</dbReference>
<evidence type="ECO:0000313" key="12">
    <source>
        <dbReference type="EMBL" id="KFG25549.1"/>
    </source>
</evidence>
<dbReference type="GO" id="GO:0006364">
    <property type="term" value="P:rRNA processing"/>
    <property type="evidence" value="ECO:0007669"/>
    <property type="project" value="UniProtKB-KW"/>
</dbReference>
<evidence type="ECO:0000259" key="10">
    <source>
        <dbReference type="PROSITE" id="PS51192"/>
    </source>
</evidence>
<evidence type="ECO:0000256" key="6">
    <source>
        <dbReference type="ARBA" id="ARBA00022806"/>
    </source>
</evidence>
<dbReference type="EC" id="3.6.4.13" evidence="9"/>
<dbReference type="GO" id="GO:0003724">
    <property type="term" value="F:RNA helicase activity"/>
    <property type="evidence" value="ECO:0007669"/>
    <property type="project" value="UniProtKB-EC"/>
</dbReference>
<comment type="similarity">
    <text evidence="9">Belongs to the DEAD box helicase family.</text>
</comment>
<dbReference type="GeneID" id="77677301"/>
<dbReference type="InterPro" id="IPR044742">
    <property type="entry name" value="DEAD/DEAH_RhlB"/>
</dbReference>
<evidence type="ECO:0000256" key="7">
    <source>
        <dbReference type="ARBA" id="ARBA00022840"/>
    </source>
</evidence>
<keyword evidence="4 9" id="KW-0547">Nucleotide-binding</keyword>
<dbReference type="InterPro" id="IPR025313">
    <property type="entry name" value="SPB4-like_CTE"/>
</dbReference>
<dbReference type="SMART" id="SM00487">
    <property type="entry name" value="DEXDc"/>
    <property type="match status" value="1"/>
</dbReference>